<evidence type="ECO:0000313" key="2">
    <source>
        <dbReference type="EMBL" id="CAG8761500.1"/>
    </source>
</evidence>
<reference evidence="2" key="1">
    <citation type="submission" date="2021-06" db="EMBL/GenBank/DDBJ databases">
        <authorList>
            <person name="Kallberg Y."/>
            <person name="Tangrot J."/>
            <person name="Rosling A."/>
        </authorList>
    </citation>
    <scope>NUCLEOTIDE SEQUENCE</scope>
    <source>
        <strain evidence="2">CL551</strain>
    </source>
</reference>
<organism evidence="2 3">
    <name type="scientific">Acaulospora morrowiae</name>
    <dbReference type="NCBI Taxonomy" id="94023"/>
    <lineage>
        <taxon>Eukaryota</taxon>
        <taxon>Fungi</taxon>
        <taxon>Fungi incertae sedis</taxon>
        <taxon>Mucoromycota</taxon>
        <taxon>Glomeromycotina</taxon>
        <taxon>Glomeromycetes</taxon>
        <taxon>Diversisporales</taxon>
        <taxon>Acaulosporaceae</taxon>
        <taxon>Acaulospora</taxon>
    </lineage>
</organism>
<dbReference type="EMBL" id="CAJVPV010041098">
    <property type="protein sequence ID" value="CAG8761500.1"/>
    <property type="molecule type" value="Genomic_DNA"/>
</dbReference>
<dbReference type="PANTHER" id="PTHR45727">
    <property type="entry name" value="NPC INTRACELLULAR CHOLESTEROL TRANSPORTER 1"/>
    <property type="match status" value="1"/>
</dbReference>
<feature type="transmembrane region" description="Helical" evidence="1">
    <location>
        <begin position="37"/>
        <end position="55"/>
    </location>
</feature>
<dbReference type="SUPFAM" id="SSF82866">
    <property type="entry name" value="Multidrug efflux transporter AcrB transmembrane domain"/>
    <property type="match status" value="1"/>
</dbReference>
<accession>A0A9N9J4C0</accession>
<protein>
    <submittedName>
        <fullName evidence="2">11851_t:CDS:1</fullName>
    </submittedName>
</protein>
<evidence type="ECO:0000256" key="1">
    <source>
        <dbReference type="SAM" id="Phobius"/>
    </source>
</evidence>
<comment type="caution">
    <text evidence="2">The sequence shown here is derived from an EMBL/GenBank/DDBJ whole genome shotgun (WGS) entry which is preliminary data.</text>
</comment>
<dbReference type="PANTHER" id="PTHR45727:SF2">
    <property type="entry name" value="NPC INTRACELLULAR CHOLESTEROL TRANSPORTER 1"/>
    <property type="match status" value="1"/>
</dbReference>
<dbReference type="OrthoDB" id="6510177at2759"/>
<gene>
    <name evidence="2" type="ORF">AMORRO_LOCUS15957</name>
</gene>
<dbReference type="GO" id="GO:0032934">
    <property type="term" value="F:sterol binding"/>
    <property type="evidence" value="ECO:0007669"/>
    <property type="project" value="TreeGrafter"/>
</dbReference>
<feature type="transmembrane region" description="Helical" evidence="1">
    <location>
        <begin position="67"/>
        <end position="90"/>
    </location>
</feature>
<name>A0A9N9J4C0_9GLOM</name>
<keyword evidence="1" id="KW-0472">Membrane</keyword>
<keyword evidence="1" id="KW-1133">Transmembrane helix</keyword>
<dbReference type="GO" id="GO:0016020">
    <property type="term" value="C:membrane"/>
    <property type="evidence" value="ECO:0007669"/>
    <property type="project" value="TreeGrafter"/>
</dbReference>
<feature type="non-terminal residue" evidence="2">
    <location>
        <position position="1"/>
    </location>
</feature>
<sequence>IGVEFCVHIVRAFIVGGAGVDKDERAYRSIIDVGSSVFAGITMTKFFGILVLAFTRSKIFEVYYFRMYVAMVIVGALHGLVLLPVVLSLVGSNGMGSGEDFNDIFDDEEMFGGRPIRRPDNRMLVDDGGIESGESDAEEI</sequence>
<dbReference type="Proteomes" id="UP000789342">
    <property type="component" value="Unassembled WGS sequence"/>
</dbReference>
<dbReference type="Gene3D" id="1.20.1640.10">
    <property type="entry name" value="Multidrug efflux transporter AcrB transmembrane domain"/>
    <property type="match status" value="1"/>
</dbReference>
<dbReference type="GO" id="GO:0015918">
    <property type="term" value="P:sterol transport"/>
    <property type="evidence" value="ECO:0007669"/>
    <property type="project" value="TreeGrafter"/>
</dbReference>
<keyword evidence="3" id="KW-1185">Reference proteome</keyword>
<evidence type="ECO:0000313" key="3">
    <source>
        <dbReference type="Proteomes" id="UP000789342"/>
    </source>
</evidence>
<dbReference type="AlphaFoldDB" id="A0A9N9J4C0"/>
<keyword evidence="1" id="KW-0812">Transmembrane</keyword>
<proteinExistence type="predicted"/>